<accession>A0A512DUS4</accession>
<gene>
    <name evidence="1" type="ORF">SAE02_43690</name>
</gene>
<reference evidence="1 2" key="1">
    <citation type="submission" date="2019-07" db="EMBL/GenBank/DDBJ databases">
        <title>Whole genome shotgun sequence of Skermanella aerolata NBRC 106429.</title>
        <authorList>
            <person name="Hosoyama A."/>
            <person name="Uohara A."/>
            <person name="Ohji S."/>
            <person name="Ichikawa N."/>
        </authorList>
    </citation>
    <scope>NUCLEOTIDE SEQUENCE [LARGE SCALE GENOMIC DNA]</scope>
    <source>
        <strain evidence="1 2">NBRC 106429</strain>
    </source>
</reference>
<sequence length="190" mass="21287">MELTEYPLLHEVDLMLTLLKVATEGPATIDDAAERLKRNLESVGLSSPVPDREFQIYLTRARDRLVHAVLLAPLGDGRFTITPRGVQALSDHPGGIDDSVLMNFPEFRAFIEAEAGRPVKRIGSKDNAGDDDPRIIEFDQGYAAFQQGIGLQANPYERDRVMHLAWENGWCEARDDALRAEKWADRSTNI</sequence>
<organism evidence="1 2">
    <name type="scientific">Skermanella aerolata</name>
    <dbReference type="NCBI Taxonomy" id="393310"/>
    <lineage>
        <taxon>Bacteria</taxon>
        <taxon>Pseudomonadati</taxon>
        <taxon>Pseudomonadota</taxon>
        <taxon>Alphaproteobacteria</taxon>
        <taxon>Rhodospirillales</taxon>
        <taxon>Azospirillaceae</taxon>
        <taxon>Skermanella</taxon>
    </lineage>
</organism>
<evidence type="ECO:0000313" key="2">
    <source>
        <dbReference type="Proteomes" id="UP000321523"/>
    </source>
</evidence>
<evidence type="ECO:0000313" key="1">
    <source>
        <dbReference type="EMBL" id="GEO40221.1"/>
    </source>
</evidence>
<keyword evidence="2" id="KW-1185">Reference proteome</keyword>
<dbReference type="EMBL" id="BJYZ01000020">
    <property type="protein sequence ID" value="GEO40221.1"/>
    <property type="molecule type" value="Genomic_DNA"/>
</dbReference>
<dbReference type="InterPro" id="IPR007040">
    <property type="entry name" value="Ribosome_modulation_factor"/>
</dbReference>
<dbReference type="Pfam" id="PF04957">
    <property type="entry name" value="RMF"/>
    <property type="match status" value="1"/>
</dbReference>
<name>A0A512DUS4_9PROT</name>
<dbReference type="RefSeq" id="WP_052831202.1">
    <property type="nucleotide sequence ID" value="NZ_BJYZ01000020.1"/>
</dbReference>
<comment type="caution">
    <text evidence="1">The sequence shown here is derived from an EMBL/GenBank/DDBJ whole genome shotgun (WGS) entry which is preliminary data.</text>
</comment>
<proteinExistence type="predicted"/>
<dbReference type="OrthoDB" id="9803736at2"/>
<dbReference type="AlphaFoldDB" id="A0A512DUS4"/>
<dbReference type="Proteomes" id="UP000321523">
    <property type="component" value="Unassembled WGS sequence"/>
</dbReference>
<evidence type="ECO:0008006" key="3">
    <source>
        <dbReference type="Google" id="ProtNLM"/>
    </source>
</evidence>
<protein>
    <recommendedName>
        <fullName evidence="3">Restriction system protein Mrr-like N-terminal domain-containing protein</fullName>
    </recommendedName>
</protein>